<gene>
    <name evidence="1" type="ORF">AMECASPLE_025429</name>
</gene>
<evidence type="ECO:0000313" key="2">
    <source>
        <dbReference type="Proteomes" id="UP001469553"/>
    </source>
</evidence>
<keyword evidence="2" id="KW-1185">Reference proteome</keyword>
<comment type="caution">
    <text evidence="1">The sequence shown here is derived from an EMBL/GenBank/DDBJ whole genome shotgun (WGS) entry which is preliminary data.</text>
</comment>
<accession>A0ABV0YRJ8</accession>
<evidence type="ECO:0000313" key="1">
    <source>
        <dbReference type="EMBL" id="MEQ2296499.1"/>
    </source>
</evidence>
<proteinExistence type="predicted"/>
<organism evidence="1 2">
    <name type="scientific">Ameca splendens</name>
    <dbReference type="NCBI Taxonomy" id="208324"/>
    <lineage>
        <taxon>Eukaryota</taxon>
        <taxon>Metazoa</taxon>
        <taxon>Chordata</taxon>
        <taxon>Craniata</taxon>
        <taxon>Vertebrata</taxon>
        <taxon>Euteleostomi</taxon>
        <taxon>Actinopterygii</taxon>
        <taxon>Neopterygii</taxon>
        <taxon>Teleostei</taxon>
        <taxon>Neoteleostei</taxon>
        <taxon>Acanthomorphata</taxon>
        <taxon>Ovalentaria</taxon>
        <taxon>Atherinomorphae</taxon>
        <taxon>Cyprinodontiformes</taxon>
        <taxon>Goodeidae</taxon>
        <taxon>Ameca</taxon>
    </lineage>
</organism>
<protein>
    <submittedName>
        <fullName evidence="1">Uncharacterized protein</fullName>
    </submittedName>
</protein>
<dbReference type="Proteomes" id="UP001469553">
    <property type="component" value="Unassembled WGS sequence"/>
</dbReference>
<reference evidence="1 2" key="1">
    <citation type="submission" date="2021-06" db="EMBL/GenBank/DDBJ databases">
        <authorList>
            <person name="Palmer J.M."/>
        </authorList>
    </citation>
    <scope>NUCLEOTIDE SEQUENCE [LARGE SCALE GENOMIC DNA]</scope>
    <source>
        <strain evidence="1 2">AS_MEX2019</strain>
        <tissue evidence="1">Muscle</tissue>
    </source>
</reference>
<dbReference type="EMBL" id="JAHRIP010040125">
    <property type="protein sequence ID" value="MEQ2296499.1"/>
    <property type="molecule type" value="Genomic_DNA"/>
</dbReference>
<name>A0ABV0YRJ8_9TELE</name>
<sequence>NKPLRPTLLVEAVRDCLLDNCQVSCVPYHLTSKNKARSVRSYLAAMEPHGTLPFTSNQPSHCEIQLILQGTATAPHLHLETVCTHTYVALQMHKTQGPLISPIT</sequence>
<feature type="non-terminal residue" evidence="1">
    <location>
        <position position="1"/>
    </location>
</feature>